<gene>
    <name evidence="1" type="ORF">CH360_18005</name>
    <name evidence="2" type="ORF">CH373_03375</name>
</gene>
<protein>
    <submittedName>
        <fullName evidence="2">Uncharacterized protein</fullName>
    </submittedName>
</protein>
<dbReference type="OrthoDB" id="326829at2"/>
<name>A0A2M9ZSW3_9LEPT</name>
<comment type="caution">
    <text evidence="2">The sequence shown here is derived from an EMBL/GenBank/DDBJ whole genome shotgun (WGS) entry which is preliminary data.</text>
</comment>
<proteinExistence type="predicted"/>
<dbReference type="EMBL" id="NPDZ01000001">
    <property type="protein sequence ID" value="PJZ75071.1"/>
    <property type="molecule type" value="Genomic_DNA"/>
</dbReference>
<sequence length="206" mass="23955">MESDRKKLISETRTDGKDFDPEYSSPYLLNLDITLPITRICVLSVREITIYPVGYCLSCKKETPIYWLKSKGRLRDWANFMEEVREISCTQKGCGCKFKPSFTFETQKPFPFRSKTDILLLLVDWFQKTSGNKFDFSEVEKEADGFRVFWTPFHRILSGWTELIPFELFINVLRYTPPEDLEGVLLGRDGVPFLGGYLFANKILEG</sequence>
<reference evidence="3 4" key="1">
    <citation type="submission" date="2017-07" db="EMBL/GenBank/DDBJ databases">
        <title>Leptospira spp. isolated from tropical soils.</title>
        <authorList>
            <person name="Thibeaux R."/>
            <person name="Iraola G."/>
            <person name="Ferres I."/>
            <person name="Bierque E."/>
            <person name="Girault D."/>
            <person name="Soupe-Gilbert M.-E."/>
            <person name="Picardeau M."/>
            <person name="Goarant C."/>
        </authorList>
    </citation>
    <scope>NUCLEOTIDE SEQUENCE [LARGE SCALE GENOMIC DNA]</scope>
    <source>
        <strain evidence="2 4">FH1-B-B1</strain>
        <strain evidence="1 3">FH1-B-C1</strain>
    </source>
</reference>
<evidence type="ECO:0000313" key="2">
    <source>
        <dbReference type="EMBL" id="PJZ75071.1"/>
    </source>
</evidence>
<dbReference type="AlphaFoldDB" id="A0A2M9ZSW3"/>
<dbReference type="Proteomes" id="UP000231990">
    <property type="component" value="Unassembled WGS sequence"/>
</dbReference>
<dbReference type="EMBL" id="NPDY01000035">
    <property type="protein sequence ID" value="PJZ68085.1"/>
    <property type="molecule type" value="Genomic_DNA"/>
</dbReference>
<evidence type="ECO:0000313" key="3">
    <source>
        <dbReference type="Proteomes" id="UP000231962"/>
    </source>
</evidence>
<dbReference type="Proteomes" id="UP000231962">
    <property type="component" value="Unassembled WGS sequence"/>
</dbReference>
<evidence type="ECO:0000313" key="1">
    <source>
        <dbReference type="EMBL" id="PJZ68085.1"/>
    </source>
</evidence>
<accession>A0A2M9ZSW3</accession>
<organism evidence="2 4">
    <name type="scientific">Leptospira perolatii</name>
    <dbReference type="NCBI Taxonomy" id="2023191"/>
    <lineage>
        <taxon>Bacteria</taxon>
        <taxon>Pseudomonadati</taxon>
        <taxon>Spirochaetota</taxon>
        <taxon>Spirochaetia</taxon>
        <taxon>Leptospirales</taxon>
        <taxon>Leptospiraceae</taxon>
        <taxon>Leptospira</taxon>
    </lineage>
</organism>
<dbReference type="RefSeq" id="WP_100715493.1">
    <property type="nucleotide sequence ID" value="NZ_NPDY01000035.1"/>
</dbReference>
<keyword evidence="3" id="KW-1185">Reference proteome</keyword>
<evidence type="ECO:0000313" key="4">
    <source>
        <dbReference type="Proteomes" id="UP000231990"/>
    </source>
</evidence>